<gene>
    <name evidence="1" type="ORF">COY14_04300</name>
</gene>
<dbReference type="Proteomes" id="UP000230027">
    <property type="component" value="Unassembled WGS sequence"/>
</dbReference>
<reference evidence="2" key="1">
    <citation type="submission" date="2017-09" db="EMBL/GenBank/DDBJ databases">
        <title>Depth-based differentiation of microbial function through sediment-hosted aquifers and enrichment of novel symbionts in the deep terrestrial subsurface.</title>
        <authorList>
            <person name="Probst A.J."/>
            <person name="Ladd B."/>
            <person name="Jarett J.K."/>
            <person name="Geller-Mcgrath D.E."/>
            <person name="Sieber C.M.K."/>
            <person name="Emerson J.B."/>
            <person name="Anantharaman K."/>
            <person name="Thomas B.C."/>
            <person name="Malmstrom R."/>
            <person name="Stieglmeier M."/>
            <person name="Klingl A."/>
            <person name="Woyke T."/>
            <person name="Ryan C.M."/>
            <person name="Banfield J.F."/>
        </authorList>
    </citation>
    <scope>NUCLEOTIDE SEQUENCE [LARGE SCALE GENOMIC DNA]</scope>
</reference>
<sequence>TPESLPSLHGALPPIAFDSFPDEFRLQEDEIEQPGFLWFADKPTFAILVGLSRAVCQEKDVTLIGITHCQHRIDENHAHYYDVINSGGRLIRRRSTIFESHAFSSGLILSHIDAEQLESAFIGKFPLRLIELLQKFQLTKDPLKFSSQISGFLTADHINRVLKAIDTGVFSNDLYQSIDNAIADGIERMRRRDVFNSAIGHKGFKELKDESLAAKQKLWWYQDEGDELSYESQGLIVDKLQQDYSFWKQWQTN</sequence>
<comment type="caution">
    <text evidence="1">The sequence shown here is derived from an EMBL/GenBank/DDBJ whole genome shotgun (WGS) entry which is preliminary data.</text>
</comment>
<name>A0A2M7U2M7_9BACT</name>
<organism evidence="1 2">
    <name type="scientific">Candidatus Roizmanbacteria bacterium CG_4_10_14_0_2_um_filter_36_9</name>
    <dbReference type="NCBI Taxonomy" id="1974823"/>
    <lineage>
        <taxon>Bacteria</taxon>
        <taxon>Candidatus Roizmaniibacteriota</taxon>
    </lineage>
</organism>
<evidence type="ECO:0000313" key="1">
    <source>
        <dbReference type="EMBL" id="PIZ64619.1"/>
    </source>
</evidence>
<proteinExistence type="predicted"/>
<dbReference type="EMBL" id="PFOD01000074">
    <property type="protein sequence ID" value="PIZ64619.1"/>
    <property type="molecule type" value="Genomic_DNA"/>
</dbReference>
<dbReference type="AlphaFoldDB" id="A0A2M7U2M7"/>
<protein>
    <submittedName>
        <fullName evidence="1">Uncharacterized protein</fullName>
    </submittedName>
</protein>
<accession>A0A2M7U2M7</accession>
<evidence type="ECO:0000313" key="2">
    <source>
        <dbReference type="Proteomes" id="UP000230027"/>
    </source>
</evidence>
<feature type="non-terminal residue" evidence="1">
    <location>
        <position position="1"/>
    </location>
</feature>